<dbReference type="PANTHER" id="PTHR36292">
    <property type="entry name" value="UPF0575 PROTEIN C19ORF67"/>
    <property type="match status" value="1"/>
</dbReference>
<dbReference type="STRING" id="7994.ENSAMXP00000019067"/>
<dbReference type="GeneTree" id="ENSGT00390000009916"/>
<dbReference type="InParanoid" id="W5LGV5"/>
<accession>W5LGV5</accession>
<evidence type="ECO:0000313" key="3">
    <source>
        <dbReference type="Proteomes" id="UP000018467"/>
    </source>
</evidence>
<dbReference type="eggNOG" id="ENOG502R1CJ">
    <property type="taxonomic scope" value="Eukaryota"/>
</dbReference>
<dbReference type="HOGENOM" id="CLU_069377_0_0_1"/>
<dbReference type="Ensembl" id="ENSAMXT00000019067.2">
    <property type="protein sequence ID" value="ENSAMXP00000019067.2"/>
    <property type="gene ID" value="ENSAMXG00000018514.2"/>
</dbReference>
<feature type="compositionally biased region" description="Low complexity" evidence="1">
    <location>
        <begin position="26"/>
        <end position="41"/>
    </location>
</feature>
<dbReference type="Pfam" id="PF11771">
    <property type="entry name" value="DUF3314"/>
    <property type="match status" value="1"/>
</dbReference>
<reference evidence="3" key="1">
    <citation type="submission" date="2013-03" db="EMBL/GenBank/DDBJ databases">
        <authorList>
            <person name="Jeffery W."/>
            <person name="Warren W."/>
            <person name="Wilson R.K."/>
        </authorList>
    </citation>
    <scope>NUCLEOTIDE SEQUENCE</scope>
    <source>
        <strain evidence="3">female</strain>
    </source>
</reference>
<reference evidence="2" key="4">
    <citation type="submission" date="2025-09" db="UniProtKB">
        <authorList>
            <consortium name="Ensembl"/>
        </authorList>
    </citation>
    <scope>IDENTIFICATION</scope>
</reference>
<keyword evidence="3" id="KW-1185">Reference proteome</keyword>
<proteinExistence type="predicted"/>
<dbReference type="Proteomes" id="UP000018467">
    <property type="component" value="Unassembled WGS sequence"/>
</dbReference>
<protein>
    <submittedName>
        <fullName evidence="2">Si:ch211-214c7.5</fullName>
    </submittedName>
</protein>
<reference evidence="3" key="2">
    <citation type="journal article" date="2014" name="Nat. Commun.">
        <title>The cavefish genome reveals candidate genes for eye loss.</title>
        <authorList>
            <person name="McGaugh S.E."/>
            <person name="Gross J.B."/>
            <person name="Aken B."/>
            <person name="Blin M."/>
            <person name="Borowsky R."/>
            <person name="Chalopin D."/>
            <person name="Hinaux H."/>
            <person name="Jeffery W.R."/>
            <person name="Keene A."/>
            <person name="Ma L."/>
            <person name="Minx P."/>
            <person name="Murphy D."/>
            <person name="O'Quin K.E."/>
            <person name="Retaux S."/>
            <person name="Rohner N."/>
            <person name="Searle S.M."/>
            <person name="Stahl B.A."/>
            <person name="Tabin C."/>
            <person name="Volff J.N."/>
            <person name="Yoshizawa M."/>
            <person name="Warren W.C."/>
        </authorList>
    </citation>
    <scope>NUCLEOTIDE SEQUENCE [LARGE SCALE GENOMIC DNA]</scope>
    <source>
        <strain evidence="3">female</strain>
    </source>
</reference>
<dbReference type="AlphaFoldDB" id="W5LGV5"/>
<evidence type="ECO:0000256" key="1">
    <source>
        <dbReference type="SAM" id="MobiDB-lite"/>
    </source>
</evidence>
<sequence>MAELDLDHEELMPENCESNPQPPQTESAAAAPEDGTAAPSAGGEARCTASHQEMMDEKMQPIKEQLQYFLSKADEFQTHVVYSSDRQQRDAFARVVPTFLQTCQPYFTYLESTAHNSSPGRIPLPLYIRTRLLQFSEQLCSRLEQLLLMYASFGYLSLEEADPLGISHFYIGQCQVDNIKLSIFRYCLPSPFLTSTDSGLYKRMRWNVERESGTESTGEEEEEKKERGMGGAGDAGGAVGEEGRELEGDKGSSTEYYFLCCEDVPVEGRGGGGVGGGEAAGVMRAEDRVVVRMWSIGQWVQTDPDPYTEDIYEWILCTVPQGQYREIVHLGGEEPSSCFATECLLGVLLSQADNNPSNTNN</sequence>
<feature type="region of interest" description="Disordered" evidence="1">
    <location>
        <begin position="210"/>
        <end position="249"/>
    </location>
</feature>
<dbReference type="PANTHER" id="PTHR36292:SF1">
    <property type="entry name" value="UPF0575 PROTEIN C19ORF67"/>
    <property type="match status" value="1"/>
</dbReference>
<dbReference type="Bgee" id="ENSAMXG00000018514">
    <property type="expression patterns" value="Expressed in testis and 2 other cell types or tissues"/>
</dbReference>
<dbReference type="FunCoup" id="W5LGV5">
    <property type="interactions" value="954"/>
</dbReference>
<name>W5LGV5_ASTMX</name>
<feature type="compositionally biased region" description="Gly residues" evidence="1">
    <location>
        <begin position="229"/>
        <end position="240"/>
    </location>
</feature>
<feature type="region of interest" description="Disordered" evidence="1">
    <location>
        <begin position="1"/>
        <end position="44"/>
    </location>
</feature>
<dbReference type="InterPro" id="IPR021748">
    <property type="entry name" value="DUF3314"/>
</dbReference>
<organism evidence="2 3">
    <name type="scientific">Astyanax mexicanus</name>
    <name type="common">Blind cave fish</name>
    <name type="synonym">Astyanax fasciatus mexicanus</name>
    <dbReference type="NCBI Taxonomy" id="7994"/>
    <lineage>
        <taxon>Eukaryota</taxon>
        <taxon>Metazoa</taxon>
        <taxon>Chordata</taxon>
        <taxon>Craniata</taxon>
        <taxon>Vertebrata</taxon>
        <taxon>Euteleostomi</taxon>
        <taxon>Actinopterygii</taxon>
        <taxon>Neopterygii</taxon>
        <taxon>Teleostei</taxon>
        <taxon>Ostariophysi</taxon>
        <taxon>Characiformes</taxon>
        <taxon>Characoidei</taxon>
        <taxon>Acestrorhamphidae</taxon>
        <taxon>Acestrorhamphinae</taxon>
        <taxon>Astyanax</taxon>
    </lineage>
</organism>
<evidence type="ECO:0000313" key="2">
    <source>
        <dbReference type="Ensembl" id="ENSAMXP00000019067.2"/>
    </source>
</evidence>
<reference evidence="2" key="3">
    <citation type="submission" date="2025-08" db="UniProtKB">
        <authorList>
            <consortium name="Ensembl"/>
        </authorList>
    </citation>
    <scope>IDENTIFICATION</scope>
</reference>